<feature type="transmembrane region" description="Helical" evidence="1">
    <location>
        <begin position="56"/>
        <end position="77"/>
    </location>
</feature>
<keyword evidence="1" id="KW-0812">Transmembrane</keyword>
<feature type="transmembrane region" description="Helical" evidence="1">
    <location>
        <begin position="25"/>
        <end position="44"/>
    </location>
</feature>
<proteinExistence type="predicted"/>
<evidence type="ECO:0000313" key="2">
    <source>
        <dbReference type="EMBL" id="OGZ62085.1"/>
    </source>
</evidence>
<dbReference type="STRING" id="1802165.A3F94_02535"/>
<gene>
    <name evidence="2" type="ORF">A3F94_02535</name>
</gene>
<protein>
    <submittedName>
        <fullName evidence="2">Uncharacterized protein</fullName>
    </submittedName>
</protein>
<dbReference type="EMBL" id="MHOK01000009">
    <property type="protein sequence ID" value="OGZ62085.1"/>
    <property type="molecule type" value="Genomic_DNA"/>
</dbReference>
<comment type="caution">
    <text evidence="2">The sequence shown here is derived from an EMBL/GenBank/DDBJ whole genome shotgun (WGS) entry which is preliminary data.</text>
</comment>
<name>A0A1G2HHX4_9BACT</name>
<reference evidence="2 3" key="1">
    <citation type="journal article" date="2016" name="Nat. Commun.">
        <title>Thousands of microbial genomes shed light on interconnected biogeochemical processes in an aquifer system.</title>
        <authorList>
            <person name="Anantharaman K."/>
            <person name="Brown C.T."/>
            <person name="Hug L.A."/>
            <person name="Sharon I."/>
            <person name="Castelle C.J."/>
            <person name="Probst A.J."/>
            <person name="Thomas B.C."/>
            <person name="Singh A."/>
            <person name="Wilkins M.J."/>
            <person name="Karaoz U."/>
            <person name="Brodie E.L."/>
            <person name="Williams K.H."/>
            <person name="Hubbard S.S."/>
            <person name="Banfield J.F."/>
        </authorList>
    </citation>
    <scope>NUCLEOTIDE SEQUENCE [LARGE SCALE GENOMIC DNA]</scope>
</reference>
<evidence type="ECO:0000313" key="3">
    <source>
        <dbReference type="Proteomes" id="UP000176770"/>
    </source>
</evidence>
<organism evidence="2 3">
    <name type="scientific">Candidatus Spechtbacteria bacterium RIFCSPLOWO2_12_FULL_38_22</name>
    <dbReference type="NCBI Taxonomy" id="1802165"/>
    <lineage>
        <taxon>Bacteria</taxon>
        <taxon>Candidatus Spechtiibacteriota</taxon>
    </lineage>
</organism>
<dbReference type="Proteomes" id="UP000176770">
    <property type="component" value="Unassembled WGS sequence"/>
</dbReference>
<dbReference type="AlphaFoldDB" id="A0A1G2HHX4"/>
<sequence>MYWTEELLYDILFLVNVANGKRSPMGWFMLAFVIALIFSISANIDYEIGQVLTDFFLLSFASLVLALLLNLLIGMGAPQPNFEITGTYPLQRVEGNPFYVDINLETDGYYYYIIYFDKDGDGLPFRYSISPGRINIVEEDGASPRVTISQDTKDFLQMWHIHDKYLDRYTVVVPLGTVNTKVPFPTNSVP</sequence>
<keyword evidence="1" id="KW-0472">Membrane</keyword>
<keyword evidence="1" id="KW-1133">Transmembrane helix</keyword>
<evidence type="ECO:0000256" key="1">
    <source>
        <dbReference type="SAM" id="Phobius"/>
    </source>
</evidence>
<accession>A0A1G2HHX4</accession>